<proteinExistence type="predicted"/>
<evidence type="ECO:0000313" key="2">
    <source>
        <dbReference type="EMBL" id="JAH32965.1"/>
    </source>
</evidence>
<organism evidence="2">
    <name type="scientific">Anguilla anguilla</name>
    <name type="common">European freshwater eel</name>
    <name type="synonym">Muraena anguilla</name>
    <dbReference type="NCBI Taxonomy" id="7936"/>
    <lineage>
        <taxon>Eukaryota</taxon>
        <taxon>Metazoa</taxon>
        <taxon>Chordata</taxon>
        <taxon>Craniata</taxon>
        <taxon>Vertebrata</taxon>
        <taxon>Euteleostomi</taxon>
        <taxon>Actinopterygii</taxon>
        <taxon>Neopterygii</taxon>
        <taxon>Teleostei</taxon>
        <taxon>Anguilliformes</taxon>
        <taxon>Anguillidae</taxon>
        <taxon>Anguilla</taxon>
    </lineage>
</organism>
<dbReference type="EMBL" id="GBXM01075612">
    <property type="protein sequence ID" value="JAH32965.1"/>
    <property type="molecule type" value="Transcribed_RNA"/>
</dbReference>
<sequence>MRFMTQCSPVGSQTSTRCQAVTRRGH</sequence>
<accession>A0A0E9RX57</accession>
<reference evidence="2" key="1">
    <citation type="submission" date="2014-11" db="EMBL/GenBank/DDBJ databases">
        <authorList>
            <person name="Amaro Gonzalez C."/>
        </authorList>
    </citation>
    <scope>NUCLEOTIDE SEQUENCE</scope>
</reference>
<dbReference type="AlphaFoldDB" id="A0A0E9RX57"/>
<name>A0A0E9RX57_ANGAN</name>
<feature type="compositionally biased region" description="Polar residues" evidence="1">
    <location>
        <begin position="1"/>
        <end position="19"/>
    </location>
</feature>
<feature type="region of interest" description="Disordered" evidence="1">
    <location>
        <begin position="1"/>
        <end position="26"/>
    </location>
</feature>
<evidence type="ECO:0000256" key="1">
    <source>
        <dbReference type="SAM" id="MobiDB-lite"/>
    </source>
</evidence>
<protein>
    <submittedName>
        <fullName evidence="2">Uncharacterized protein</fullName>
    </submittedName>
</protein>
<reference evidence="2" key="2">
    <citation type="journal article" date="2015" name="Fish Shellfish Immunol.">
        <title>Early steps in the European eel (Anguilla anguilla)-Vibrio vulnificus interaction in the gills: Role of the RtxA13 toxin.</title>
        <authorList>
            <person name="Callol A."/>
            <person name="Pajuelo D."/>
            <person name="Ebbesson L."/>
            <person name="Teles M."/>
            <person name="MacKenzie S."/>
            <person name="Amaro C."/>
        </authorList>
    </citation>
    <scope>NUCLEOTIDE SEQUENCE</scope>
</reference>